<dbReference type="EMBL" id="KV427020">
    <property type="protein sequence ID" value="KZV78238.1"/>
    <property type="molecule type" value="Genomic_DNA"/>
</dbReference>
<evidence type="ECO:0000313" key="2">
    <source>
        <dbReference type="Proteomes" id="UP000077266"/>
    </source>
</evidence>
<feature type="non-terminal residue" evidence="1">
    <location>
        <position position="273"/>
    </location>
</feature>
<keyword evidence="2" id="KW-1185">Reference proteome</keyword>
<proteinExistence type="predicted"/>
<sequence>PRITRDPSLDVPPDFTDPVHAITVEAVMAKLGDTSDAAIAHLLAAWNTVHDRNVAAWEAQLARDEAQARADEEARLQDEAAANLRAQESAEAERVAEEKTKRKLPDMDENTVIGDYSEAQPPMHAREKLRKREFVPLDWFTPKRCAEALLVAPDTDKSLSFLQGEDGSFSLAPLAPKAHRDPIRPDNQLSWNEIGLLRPIYLRTLRSVGWPDRFITGYADLFMALDAHPIRGLKFGDEVVTRYLAEIRVDLHNKISDGQQIIYNIGIINESRL</sequence>
<accession>A0A166MNV8</accession>
<organism evidence="1 2">
    <name type="scientific">Exidia glandulosa HHB12029</name>
    <dbReference type="NCBI Taxonomy" id="1314781"/>
    <lineage>
        <taxon>Eukaryota</taxon>
        <taxon>Fungi</taxon>
        <taxon>Dikarya</taxon>
        <taxon>Basidiomycota</taxon>
        <taxon>Agaricomycotina</taxon>
        <taxon>Agaricomycetes</taxon>
        <taxon>Auriculariales</taxon>
        <taxon>Exidiaceae</taxon>
        <taxon>Exidia</taxon>
    </lineage>
</organism>
<feature type="non-terminal residue" evidence="1">
    <location>
        <position position="1"/>
    </location>
</feature>
<dbReference type="OrthoDB" id="2688210at2759"/>
<reference evidence="1 2" key="1">
    <citation type="journal article" date="2016" name="Mol. Biol. Evol.">
        <title>Comparative Genomics of Early-Diverging Mushroom-Forming Fungi Provides Insights into the Origins of Lignocellulose Decay Capabilities.</title>
        <authorList>
            <person name="Nagy L.G."/>
            <person name="Riley R."/>
            <person name="Tritt A."/>
            <person name="Adam C."/>
            <person name="Daum C."/>
            <person name="Floudas D."/>
            <person name="Sun H."/>
            <person name="Yadav J.S."/>
            <person name="Pangilinan J."/>
            <person name="Larsson K.H."/>
            <person name="Matsuura K."/>
            <person name="Barry K."/>
            <person name="Labutti K."/>
            <person name="Kuo R."/>
            <person name="Ohm R.A."/>
            <person name="Bhattacharya S.S."/>
            <person name="Shirouzu T."/>
            <person name="Yoshinaga Y."/>
            <person name="Martin F.M."/>
            <person name="Grigoriev I.V."/>
            <person name="Hibbett D.S."/>
        </authorList>
    </citation>
    <scope>NUCLEOTIDE SEQUENCE [LARGE SCALE GENOMIC DNA]</scope>
    <source>
        <strain evidence="1 2">HHB12029</strain>
    </source>
</reference>
<dbReference type="InParanoid" id="A0A166MNV8"/>
<gene>
    <name evidence="1" type="ORF">EXIGLDRAFT_576373</name>
</gene>
<dbReference type="AlphaFoldDB" id="A0A166MNV8"/>
<dbReference type="Proteomes" id="UP000077266">
    <property type="component" value="Unassembled WGS sequence"/>
</dbReference>
<protein>
    <submittedName>
        <fullName evidence="1">Uncharacterized protein</fullName>
    </submittedName>
</protein>
<name>A0A166MNV8_EXIGL</name>
<evidence type="ECO:0000313" key="1">
    <source>
        <dbReference type="EMBL" id="KZV78238.1"/>
    </source>
</evidence>